<dbReference type="RefSeq" id="WP_266054037.1">
    <property type="nucleotide sequence ID" value="NZ_JAPFQO010000013.1"/>
</dbReference>
<evidence type="ECO:0000256" key="3">
    <source>
        <dbReference type="ARBA" id="ARBA00023237"/>
    </source>
</evidence>
<dbReference type="Proteomes" id="UP001207228">
    <property type="component" value="Unassembled WGS sequence"/>
</dbReference>
<feature type="domain" description="Outer membrane protein beta-barrel" evidence="5">
    <location>
        <begin position="380"/>
        <end position="783"/>
    </location>
</feature>
<feature type="chain" id="PRO_5046389325" evidence="4">
    <location>
        <begin position="21"/>
        <end position="809"/>
    </location>
</feature>
<protein>
    <submittedName>
        <fullName evidence="6">Outer membrane beta-barrel family protein</fullName>
    </submittedName>
</protein>
<dbReference type="Gene3D" id="2.40.170.20">
    <property type="entry name" value="TonB-dependent receptor, beta-barrel domain"/>
    <property type="match status" value="1"/>
</dbReference>
<dbReference type="Pfam" id="PF14905">
    <property type="entry name" value="OMP_b-brl_3"/>
    <property type="match status" value="1"/>
</dbReference>
<keyword evidence="7" id="KW-1185">Reference proteome</keyword>
<evidence type="ECO:0000259" key="5">
    <source>
        <dbReference type="Pfam" id="PF14905"/>
    </source>
</evidence>
<dbReference type="PANTHER" id="PTHR40980">
    <property type="entry name" value="PLUG DOMAIN-CONTAINING PROTEIN"/>
    <property type="match status" value="1"/>
</dbReference>
<feature type="signal peptide" evidence="4">
    <location>
        <begin position="1"/>
        <end position="20"/>
    </location>
</feature>
<reference evidence="6 7" key="1">
    <citation type="submission" date="2022-11" db="EMBL/GenBank/DDBJ databases">
        <title>The characterization of three novel Bacteroidetes species and genomic analysis of their roles in tidal elemental geochemical cycles.</title>
        <authorList>
            <person name="Ma K.-J."/>
        </authorList>
    </citation>
    <scope>NUCLEOTIDE SEQUENCE [LARGE SCALE GENOMIC DNA]</scope>
    <source>
        <strain evidence="6 7">M82</strain>
    </source>
</reference>
<dbReference type="Pfam" id="PF13620">
    <property type="entry name" value="CarboxypepD_reg"/>
    <property type="match status" value="1"/>
</dbReference>
<evidence type="ECO:0000313" key="7">
    <source>
        <dbReference type="Proteomes" id="UP001207228"/>
    </source>
</evidence>
<evidence type="ECO:0000256" key="2">
    <source>
        <dbReference type="ARBA" id="ARBA00023136"/>
    </source>
</evidence>
<dbReference type="SUPFAM" id="SSF56935">
    <property type="entry name" value="Porins"/>
    <property type="match status" value="1"/>
</dbReference>
<keyword evidence="3" id="KW-0998">Cell outer membrane</keyword>
<sequence length="809" mass="89284">MKSLLLTSIMLLLLSLTVQAQQSGTLTGKVLDEQGQPLGFVNVAVLKAADNAVVTGTIADMEGGFVIQSPVAGKYKLKLTMLGYRTTETEAFEINASGSGKDFGRLTLQEDAQLLGEVTIQAMRPTVVALADKTVVTVENTALAGGSTAFEVLAKSPGVWVDQDGNIKLNGKAGVQVMLNGKLSYLGGKELQNMMQSMSAENIKDLEIISNPAAKYDAEGASGIININLKKNETAGLNGSVHGGYQYNELHGYTAGADINYKQNALSSFASLDVAERTRFRLNEMQRTFSGQESSRLNQHIREEARRFTPSLRIGADYDLDNRHSVGVLGDLSLYSTDDRIVTKANLQDGKPANDVLVDALNMATSANANSTLNLHYLGKLDTVGTLLSADLDYVRLNSDNDATFQNRLDSLGNNSPLLEERLLTENPTSYDIYSGKVDFAKQLGKAGKLELGAKASHVKSDNELRFYKDSDGRKVIDTGRSNHFTYKENIYAAYASFSTQLGKFLRVKGGLRAEQTVAEGNSVTLDQKTDRTYLNLFPSLFIQHNVSENYQVSYSFSRRINRPRYDALNPFIFYIDPYSWVTGNPYLKPQYTNSFSVTQVLKQNYNLVLGYAVTKDFIAEIPMQNSADKTTVFQQQNVEDLKSFHATLVAPVQVSGRWQINNNATLAYQGFIKELNDQSLENQQLSFSAQSNHNIQLPKDVRLELNAAYQGPMAYGLYHIKANWGVDAGLKRSFMEDRLDLSLSVTDIFKTRRVEGGTNINGNTITSSQYTGSQSFRVNLRYRFSKGAEFRASKRNVDLEEVNRAGGN</sequence>
<dbReference type="EMBL" id="JAPFQO010000013">
    <property type="protein sequence ID" value="MCX2741801.1"/>
    <property type="molecule type" value="Genomic_DNA"/>
</dbReference>
<comment type="subcellular location">
    <subcellularLocation>
        <location evidence="1">Cell outer membrane</location>
    </subcellularLocation>
</comment>
<gene>
    <name evidence="6" type="ORF">OO017_17730</name>
</gene>
<keyword evidence="2" id="KW-0472">Membrane</keyword>
<evidence type="ECO:0000313" key="6">
    <source>
        <dbReference type="EMBL" id="MCX2741801.1"/>
    </source>
</evidence>
<organism evidence="6 7">
    <name type="scientific">Pontibacter anaerobius</name>
    <dbReference type="NCBI Taxonomy" id="2993940"/>
    <lineage>
        <taxon>Bacteria</taxon>
        <taxon>Pseudomonadati</taxon>
        <taxon>Bacteroidota</taxon>
        <taxon>Cytophagia</taxon>
        <taxon>Cytophagales</taxon>
        <taxon>Hymenobacteraceae</taxon>
        <taxon>Pontibacter</taxon>
    </lineage>
</organism>
<dbReference type="PANTHER" id="PTHR40980:SF4">
    <property type="entry name" value="TONB-DEPENDENT RECEPTOR-LIKE BETA-BARREL DOMAIN-CONTAINING PROTEIN"/>
    <property type="match status" value="1"/>
</dbReference>
<keyword evidence="4" id="KW-0732">Signal</keyword>
<dbReference type="SUPFAM" id="SSF49464">
    <property type="entry name" value="Carboxypeptidase regulatory domain-like"/>
    <property type="match status" value="1"/>
</dbReference>
<dbReference type="Gene3D" id="2.60.40.1120">
    <property type="entry name" value="Carboxypeptidase-like, regulatory domain"/>
    <property type="match status" value="1"/>
</dbReference>
<proteinExistence type="predicted"/>
<dbReference type="InterPro" id="IPR036942">
    <property type="entry name" value="Beta-barrel_TonB_sf"/>
</dbReference>
<dbReference type="InterPro" id="IPR037066">
    <property type="entry name" value="Plug_dom_sf"/>
</dbReference>
<dbReference type="InterPro" id="IPR008969">
    <property type="entry name" value="CarboxyPept-like_regulatory"/>
</dbReference>
<accession>A0ABT3RK26</accession>
<evidence type="ECO:0000256" key="1">
    <source>
        <dbReference type="ARBA" id="ARBA00004442"/>
    </source>
</evidence>
<dbReference type="Gene3D" id="2.170.130.10">
    <property type="entry name" value="TonB-dependent receptor, plug domain"/>
    <property type="match status" value="1"/>
</dbReference>
<name>A0ABT3RK26_9BACT</name>
<dbReference type="InterPro" id="IPR041700">
    <property type="entry name" value="OMP_b-brl_3"/>
</dbReference>
<evidence type="ECO:0000256" key="4">
    <source>
        <dbReference type="SAM" id="SignalP"/>
    </source>
</evidence>
<comment type="caution">
    <text evidence="6">The sequence shown here is derived from an EMBL/GenBank/DDBJ whole genome shotgun (WGS) entry which is preliminary data.</text>
</comment>